<evidence type="ECO:0000256" key="4">
    <source>
        <dbReference type="ARBA" id="ARBA00009524"/>
    </source>
</evidence>
<dbReference type="Gene3D" id="3.40.1190.20">
    <property type="match status" value="1"/>
</dbReference>
<evidence type="ECO:0000256" key="6">
    <source>
        <dbReference type="ARBA" id="ARBA00022741"/>
    </source>
</evidence>
<keyword evidence="5 18" id="KW-0479">Metal-binding</keyword>
<comment type="catalytic activity">
    <reaction evidence="16 17 19">
        <text>(6S)-NADPHX + ADP = AMP + phosphate + NADPH + H(+)</text>
        <dbReference type="Rhea" id="RHEA:32235"/>
        <dbReference type="ChEBI" id="CHEBI:15378"/>
        <dbReference type="ChEBI" id="CHEBI:43474"/>
        <dbReference type="ChEBI" id="CHEBI:57783"/>
        <dbReference type="ChEBI" id="CHEBI:64076"/>
        <dbReference type="ChEBI" id="CHEBI:456215"/>
        <dbReference type="ChEBI" id="CHEBI:456216"/>
        <dbReference type="EC" id="4.2.1.136"/>
    </reaction>
</comment>
<organism evidence="22 23">
    <name type="scientific">Weizmannia acidilactici</name>
    <dbReference type="NCBI Taxonomy" id="2607726"/>
    <lineage>
        <taxon>Bacteria</taxon>
        <taxon>Bacillati</taxon>
        <taxon>Bacillota</taxon>
        <taxon>Bacilli</taxon>
        <taxon>Bacillales</taxon>
        <taxon>Bacillaceae</taxon>
        <taxon>Heyndrickxia</taxon>
    </lineage>
</organism>
<dbReference type="PROSITE" id="PS01050">
    <property type="entry name" value="YJEF_C_2"/>
    <property type="match status" value="1"/>
</dbReference>
<accession>A0A5J4JH76</accession>
<dbReference type="PROSITE" id="PS51383">
    <property type="entry name" value="YJEF_C_3"/>
    <property type="match status" value="1"/>
</dbReference>
<comment type="catalytic activity">
    <reaction evidence="15 17 19">
        <text>(6S)-NADHX + ADP = AMP + phosphate + NADH + H(+)</text>
        <dbReference type="Rhea" id="RHEA:32223"/>
        <dbReference type="ChEBI" id="CHEBI:15378"/>
        <dbReference type="ChEBI" id="CHEBI:43474"/>
        <dbReference type="ChEBI" id="CHEBI:57945"/>
        <dbReference type="ChEBI" id="CHEBI:64074"/>
        <dbReference type="ChEBI" id="CHEBI:456215"/>
        <dbReference type="ChEBI" id="CHEBI:456216"/>
        <dbReference type="EC" id="4.2.1.136"/>
    </reaction>
</comment>
<keyword evidence="7 17" id="KW-0067">ATP-binding</keyword>
<feature type="binding site" evidence="17">
    <location>
        <position position="418"/>
    </location>
    <ligand>
        <name>AMP</name>
        <dbReference type="ChEBI" id="CHEBI:456215"/>
    </ligand>
</feature>
<feature type="domain" description="YjeF C-terminal" evidence="20">
    <location>
        <begin position="211"/>
        <end position="478"/>
    </location>
</feature>
<comment type="caution">
    <text evidence="22">The sequence shown here is derived from an EMBL/GenBank/DDBJ whole genome shotgun (WGS) entry which is preliminary data.</text>
</comment>
<evidence type="ECO:0000256" key="10">
    <source>
        <dbReference type="ARBA" id="ARBA00023027"/>
    </source>
</evidence>
<dbReference type="Gene3D" id="3.40.50.10260">
    <property type="entry name" value="YjeF N-terminal domain"/>
    <property type="match status" value="1"/>
</dbReference>
<comment type="cofactor">
    <cofactor evidence="17">
        <name>Mg(2+)</name>
        <dbReference type="ChEBI" id="CHEBI:18420"/>
    </cofactor>
</comment>
<comment type="cofactor">
    <cofactor evidence="18 19">
        <name>K(+)</name>
        <dbReference type="ChEBI" id="CHEBI:29103"/>
    </cofactor>
    <text evidence="18 19">Binds 1 potassium ion per subunit.</text>
</comment>
<feature type="binding site" evidence="17">
    <location>
        <begin position="389"/>
        <end position="393"/>
    </location>
    <ligand>
        <name>AMP</name>
        <dbReference type="ChEBI" id="CHEBI:456215"/>
    </ligand>
</feature>
<dbReference type="EMBL" id="BKZQ01000034">
    <property type="protein sequence ID" value="GER71061.1"/>
    <property type="molecule type" value="Genomic_DNA"/>
</dbReference>
<evidence type="ECO:0000256" key="15">
    <source>
        <dbReference type="ARBA" id="ARBA00048238"/>
    </source>
</evidence>
<feature type="binding site" evidence="18">
    <location>
        <position position="153"/>
    </location>
    <ligand>
        <name>K(+)</name>
        <dbReference type="ChEBI" id="CHEBI:29103"/>
    </ligand>
</feature>
<evidence type="ECO:0000256" key="12">
    <source>
        <dbReference type="ARBA" id="ARBA00023239"/>
    </source>
</evidence>
<evidence type="ECO:0000256" key="11">
    <source>
        <dbReference type="ARBA" id="ARBA00023235"/>
    </source>
</evidence>
<dbReference type="PROSITE" id="PS51385">
    <property type="entry name" value="YJEF_N"/>
    <property type="match status" value="1"/>
</dbReference>
<keyword evidence="13" id="KW-0511">Multifunctional enzyme</keyword>
<feature type="binding site" evidence="17">
    <location>
        <position position="352"/>
    </location>
    <ligand>
        <name>(6S)-NADPHX</name>
        <dbReference type="ChEBI" id="CHEBI:64076"/>
    </ligand>
</feature>
<dbReference type="EC" id="4.2.1.136" evidence="19"/>
<dbReference type="SUPFAM" id="SSF64153">
    <property type="entry name" value="YjeF N-terminal domain-like"/>
    <property type="match status" value="1"/>
</dbReference>
<keyword evidence="8 17" id="KW-0521">NADP</keyword>
<feature type="binding site" evidence="18">
    <location>
        <position position="57"/>
    </location>
    <ligand>
        <name>K(+)</name>
        <dbReference type="ChEBI" id="CHEBI:29103"/>
    </ligand>
</feature>
<feature type="binding site" evidence="18">
    <location>
        <position position="150"/>
    </location>
    <ligand>
        <name>(6S)-NADPHX</name>
        <dbReference type="ChEBI" id="CHEBI:64076"/>
    </ligand>
</feature>
<dbReference type="Pfam" id="PF03853">
    <property type="entry name" value="YjeF_N"/>
    <property type="match status" value="1"/>
</dbReference>
<name>A0A5J4JH76_9BACI</name>
<evidence type="ECO:0000256" key="8">
    <source>
        <dbReference type="ARBA" id="ARBA00022857"/>
    </source>
</evidence>
<dbReference type="InterPro" id="IPR036652">
    <property type="entry name" value="YjeF_N_dom_sf"/>
</dbReference>
<dbReference type="NCBIfam" id="TIGR00196">
    <property type="entry name" value="yjeF_cterm"/>
    <property type="match status" value="1"/>
</dbReference>
<evidence type="ECO:0000313" key="22">
    <source>
        <dbReference type="EMBL" id="GER71061.1"/>
    </source>
</evidence>
<keyword evidence="9 18" id="KW-0630">Potassium</keyword>
<comment type="similarity">
    <text evidence="17">Belongs to the NnrD/CARKD family.</text>
</comment>
<comment type="function">
    <text evidence="17">Catalyzes the dehydration of the S-form of NAD(P)HX at the expense of ADP, which is converted to AMP. Together with NAD(P)HX epimerase, which catalyzes the epimerization of the S- and R-forms, the enzyme allows the repair of both epimers of NAD(P)HX, a damaged form of NAD(P)H that is a result of enzymatic or heat-dependent hydration.</text>
</comment>
<dbReference type="InterPro" id="IPR030677">
    <property type="entry name" value="Nnr"/>
</dbReference>
<dbReference type="EC" id="5.1.99.6" evidence="19"/>
<dbReference type="CDD" id="cd01171">
    <property type="entry name" value="YXKO-related"/>
    <property type="match status" value="1"/>
</dbReference>
<dbReference type="InterPro" id="IPR029056">
    <property type="entry name" value="Ribokinase-like"/>
</dbReference>
<dbReference type="RefSeq" id="WP_151697658.1">
    <property type="nucleotide sequence ID" value="NZ_BKZP01000010.1"/>
</dbReference>
<dbReference type="GO" id="GO:0046872">
    <property type="term" value="F:metal ion binding"/>
    <property type="evidence" value="ECO:0007669"/>
    <property type="project" value="UniProtKB-UniRule"/>
</dbReference>
<comment type="similarity">
    <text evidence="18">Belongs to the NnrE/AIBP family.</text>
</comment>
<evidence type="ECO:0000256" key="18">
    <source>
        <dbReference type="HAMAP-Rule" id="MF_01966"/>
    </source>
</evidence>
<comment type="subunit">
    <text evidence="17">Homotetramer.</text>
</comment>
<feature type="binding site" evidence="18">
    <location>
        <begin position="121"/>
        <end position="127"/>
    </location>
    <ligand>
        <name>(6S)-NADPHX</name>
        <dbReference type="ChEBI" id="CHEBI:64076"/>
    </ligand>
</feature>
<evidence type="ECO:0000256" key="5">
    <source>
        <dbReference type="ARBA" id="ARBA00022723"/>
    </source>
</evidence>
<comment type="catalytic activity">
    <reaction evidence="1 18 19">
        <text>(6R)-NADHX = (6S)-NADHX</text>
        <dbReference type="Rhea" id="RHEA:32215"/>
        <dbReference type="ChEBI" id="CHEBI:64074"/>
        <dbReference type="ChEBI" id="CHEBI:64075"/>
        <dbReference type="EC" id="5.1.99.6"/>
    </reaction>
</comment>
<keyword evidence="6 17" id="KW-0547">Nucleotide-binding</keyword>
<feature type="binding site" evidence="18">
    <location>
        <position position="117"/>
    </location>
    <ligand>
        <name>K(+)</name>
        <dbReference type="ChEBI" id="CHEBI:29103"/>
    </ligand>
</feature>
<evidence type="ECO:0000313" key="23">
    <source>
        <dbReference type="Proteomes" id="UP000391919"/>
    </source>
</evidence>
<evidence type="ECO:0000256" key="1">
    <source>
        <dbReference type="ARBA" id="ARBA00000013"/>
    </source>
</evidence>
<comment type="caution">
    <text evidence="17">Lacks conserved residue(s) required for the propagation of feature annotation.</text>
</comment>
<comment type="function">
    <text evidence="14 19">Bifunctional enzyme that catalyzes the epimerization of the S- and R-forms of NAD(P)HX and the dehydration of the S-form of NAD(P)HX at the expense of ADP, which is converted to AMP. This allows the repair of both epimers of NAD(P)HX, a damaged form of NAD(P)H that is a result of enzymatic or heat-dependent hydration.</text>
</comment>
<dbReference type="PIRSF" id="PIRSF017184">
    <property type="entry name" value="Nnr"/>
    <property type="match status" value="1"/>
</dbReference>
<dbReference type="GO" id="GO:0052855">
    <property type="term" value="F:ADP-dependent NAD(P)H-hydrate dehydratase activity"/>
    <property type="evidence" value="ECO:0007669"/>
    <property type="project" value="UniProtKB-UniRule"/>
</dbReference>
<evidence type="ECO:0000256" key="16">
    <source>
        <dbReference type="ARBA" id="ARBA00049209"/>
    </source>
</evidence>
<evidence type="ECO:0000256" key="13">
    <source>
        <dbReference type="ARBA" id="ARBA00023268"/>
    </source>
</evidence>
<evidence type="ECO:0000256" key="17">
    <source>
        <dbReference type="HAMAP-Rule" id="MF_01965"/>
    </source>
</evidence>
<evidence type="ECO:0000256" key="7">
    <source>
        <dbReference type="ARBA" id="ARBA00022840"/>
    </source>
</evidence>
<dbReference type="InterPro" id="IPR004443">
    <property type="entry name" value="YjeF_N_dom"/>
</dbReference>
<comment type="function">
    <text evidence="18">Catalyzes the epimerization of the S- and R-forms of NAD(P)HX, a damaged form of NAD(P)H that is a result of enzymatic or heat-dependent hydration. This is a prerequisite for the S-specific NAD(P)H-hydrate dehydratase to allow the repair of both epimers of NAD(P)HX.</text>
</comment>
<comment type="similarity">
    <text evidence="3 19">In the N-terminal section; belongs to the NnrE/AIBP family.</text>
</comment>
<evidence type="ECO:0000259" key="20">
    <source>
        <dbReference type="PROSITE" id="PS51383"/>
    </source>
</evidence>
<protein>
    <recommendedName>
        <fullName evidence="19">Bifunctional NAD(P)H-hydrate repair enzyme</fullName>
    </recommendedName>
    <alternativeName>
        <fullName evidence="19">Nicotinamide nucleotide repair protein</fullName>
    </alternativeName>
    <domain>
        <recommendedName>
            <fullName evidence="19">ADP-dependent (S)-NAD(P)H-hydrate dehydratase</fullName>
            <ecNumber evidence="19">4.2.1.136</ecNumber>
        </recommendedName>
        <alternativeName>
            <fullName evidence="19">ADP-dependent NAD(P)HX dehydratase</fullName>
        </alternativeName>
    </domain>
    <domain>
        <recommendedName>
            <fullName evidence="19">NAD(P)H-hydrate epimerase</fullName>
            <ecNumber evidence="19">5.1.99.6</ecNumber>
        </recommendedName>
    </domain>
</protein>
<evidence type="ECO:0000256" key="3">
    <source>
        <dbReference type="ARBA" id="ARBA00006001"/>
    </source>
</evidence>
<evidence type="ECO:0000256" key="9">
    <source>
        <dbReference type="ARBA" id="ARBA00022958"/>
    </source>
</evidence>
<dbReference type="HAMAP" id="MF_01965">
    <property type="entry name" value="NADHX_dehydratase"/>
    <property type="match status" value="1"/>
</dbReference>
<dbReference type="NCBIfam" id="TIGR00197">
    <property type="entry name" value="yjeF_nterm"/>
    <property type="match status" value="1"/>
</dbReference>
<evidence type="ECO:0000256" key="19">
    <source>
        <dbReference type="PIRNR" id="PIRNR017184"/>
    </source>
</evidence>
<dbReference type="Pfam" id="PF01256">
    <property type="entry name" value="Carb_kinase"/>
    <property type="match status" value="1"/>
</dbReference>
<dbReference type="GO" id="GO:0046496">
    <property type="term" value="P:nicotinamide nucleotide metabolic process"/>
    <property type="evidence" value="ECO:0007669"/>
    <property type="project" value="UniProtKB-UniRule"/>
</dbReference>
<dbReference type="InterPro" id="IPR017953">
    <property type="entry name" value="Carbohydrate_kinase_pred_CS"/>
</dbReference>
<evidence type="ECO:0000256" key="2">
    <source>
        <dbReference type="ARBA" id="ARBA00000909"/>
    </source>
</evidence>
<feature type="binding site" evidence="17">
    <location>
        <position position="419"/>
    </location>
    <ligand>
        <name>(6S)-NADPHX</name>
        <dbReference type="ChEBI" id="CHEBI:64076"/>
    </ligand>
</feature>
<reference evidence="22 23" key="1">
    <citation type="submission" date="2019-09" db="EMBL/GenBank/DDBJ databases">
        <title>Draft genome sequence of Bacillus sp. JC-7.</title>
        <authorList>
            <person name="Tanaka N."/>
            <person name="Shiwa Y."/>
            <person name="Fujita N."/>
            <person name="Tanasupawat S."/>
        </authorList>
    </citation>
    <scope>NUCLEOTIDE SEQUENCE [LARGE SCALE GENOMIC DNA]</scope>
    <source>
        <strain evidence="22 23">JC-7</strain>
    </source>
</reference>
<dbReference type="PANTHER" id="PTHR12592:SF0">
    <property type="entry name" value="ATP-DEPENDENT (S)-NAD(P)H-HYDRATE DEHYDRATASE"/>
    <property type="match status" value="1"/>
</dbReference>
<feature type="domain" description="YjeF N-terminal" evidence="21">
    <location>
        <begin position="9"/>
        <end position="207"/>
    </location>
</feature>
<evidence type="ECO:0000256" key="14">
    <source>
        <dbReference type="ARBA" id="ARBA00025153"/>
    </source>
</evidence>
<keyword evidence="10 17" id="KW-0520">NAD</keyword>
<dbReference type="HAMAP" id="MF_01966">
    <property type="entry name" value="NADHX_epimerase"/>
    <property type="match status" value="1"/>
</dbReference>
<comment type="similarity">
    <text evidence="4 19">In the C-terminal section; belongs to the NnrD/CARKD family.</text>
</comment>
<gene>
    <name evidence="18" type="primary">nnrE</name>
    <name evidence="17" type="synonym">nnrD</name>
    <name evidence="22" type="ORF">BpJC7_23640</name>
</gene>
<sequence length="484" mass="51688">MYIYTSRELKEADQLAASLGMETFALMENAGSGLYRELAPLLSKEEDVAILSGEGNNGGDGIVLARYLKLNGYKADLIFPLGLPQTKEASQHFSYFKACGFEETPFGQGKKYDWIIDGLLGVGVKLPLRGELKDVTKWINAQGAKVVAIDVPTGAASDTGEADEHAVRADYTFSLHGFKPSSFLFPSSDYFGETRVIDIGLPQTSTWKVWTEEDVARTLPKRDGNVHKGTYGTGLLVAGSDDMPGSAALAAIGAMRMGIGKLSVFTESGAKNVIAALVPEATYIQRDFSKKIGDLGQKFAGIAIGPGIEPNEAFEAFIAAAFQEPLPVVLDAGALSKRTYPKRTAPVIVTPHPGEFSRMIDIPSKTIAADRIRLASAYAREQGVVVVLKGQYTVIAFPDGSGIVNPTGNGSLAKGGSGDTLTGMLLANICTHDNIKEAVANAVYIHGACADLWIRENGAATLTAHDFSQLLPRVMHKLEKLCVN</sequence>
<evidence type="ECO:0000259" key="21">
    <source>
        <dbReference type="PROSITE" id="PS51385"/>
    </source>
</evidence>
<dbReference type="Proteomes" id="UP000391919">
    <property type="component" value="Unassembled WGS sequence"/>
</dbReference>
<dbReference type="GO" id="GO:0052856">
    <property type="term" value="F:NAD(P)HX epimerase activity"/>
    <property type="evidence" value="ECO:0007669"/>
    <property type="project" value="UniProtKB-UniRule"/>
</dbReference>
<dbReference type="InterPro" id="IPR000631">
    <property type="entry name" value="CARKD"/>
</dbReference>
<dbReference type="GO" id="GO:0005524">
    <property type="term" value="F:ATP binding"/>
    <property type="evidence" value="ECO:0007669"/>
    <property type="project" value="UniProtKB-UniRule"/>
</dbReference>
<feature type="binding site" evidence="18">
    <location>
        <begin position="56"/>
        <end position="60"/>
    </location>
    <ligand>
        <name>(6S)-NADPHX</name>
        <dbReference type="ChEBI" id="CHEBI:64076"/>
    </ligand>
</feature>
<dbReference type="GO" id="GO:0110051">
    <property type="term" value="P:metabolite repair"/>
    <property type="evidence" value="ECO:0007669"/>
    <property type="project" value="TreeGrafter"/>
</dbReference>
<dbReference type="AlphaFoldDB" id="A0A5J4JH76"/>
<keyword evidence="23" id="KW-1185">Reference proteome</keyword>
<comment type="catalytic activity">
    <reaction evidence="2 18 19">
        <text>(6R)-NADPHX = (6S)-NADPHX</text>
        <dbReference type="Rhea" id="RHEA:32227"/>
        <dbReference type="ChEBI" id="CHEBI:64076"/>
        <dbReference type="ChEBI" id="CHEBI:64077"/>
        <dbReference type="EC" id="5.1.99.6"/>
    </reaction>
</comment>
<dbReference type="SUPFAM" id="SSF53613">
    <property type="entry name" value="Ribokinase-like"/>
    <property type="match status" value="1"/>
</dbReference>
<keyword evidence="11 18" id="KW-0413">Isomerase</keyword>
<dbReference type="PANTHER" id="PTHR12592">
    <property type="entry name" value="ATP-DEPENDENT (S)-NAD(P)H-HYDRATE DEHYDRATASE FAMILY MEMBER"/>
    <property type="match status" value="1"/>
</dbReference>
<feature type="binding site" evidence="17">
    <location>
        <position position="307"/>
    </location>
    <ligand>
        <name>(6S)-NADPHX</name>
        <dbReference type="ChEBI" id="CHEBI:64076"/>
    </ligand>
</feature>
<keyword evidence="12 17" id="KW-0456">Lyase</keyword>
<proteinExistence type="inferred from homology"/>